<organism evidence="8 9">
    <name type="scientific">Vespula vulgaris</name>
    <name type="common">Yellow jacket</name>
    <name type="synonym">Wasp</name>
    <dbReference type="NCBI Taxonomy" id="7454"/>
    <lineage>
        <taxon>Eukaryota</taxon>
        <taxon>Metazoa</taxon>
        <taxon>Ecdysozoa</taxon>
        <taxon>Arthropoda</taxon>
        <taxon>Hexapoda</taxon>
        <taxon>Insecta</taxon>
        <taxon>Pterygota</taxon>
        <taxon>Neoptera</taxon>
        <taxon>Endopterygota</taxon>
        <taxon>Hymenoptera</taxon>
        <taxon>Apocrita</taxon>
        <taxon>Aculeata</taxon>
        <taxon>Vespoidea</taxon>
        <taxon>Vespidae</taxon>
        <taxon>Vespinae</taxon>
        <taxon>Vespula</taxon>
    </lineage>
</organism>
<accession>A0A834K1N7</accession>
<evidence type="ECO:0000256" key="6">
    <source>
        <dbReference type="ARBA" id="ARBA00023274"/>
    </source>
</evidence>
<dbReference type="Pfam" id="PF10236">
    <property type="entry name" value="DAP3"/>
    <property type="match status" value="2"/>
</dbReference>
<dbReference type="GO" id="GO:0005763">
    <property type="term" value="C:mitochondrial small ribosomal subunit"/>
    <property type="evidence" value="ECO:0007669"/>
    <property type="project" value="TreeGrafter"/>
</dbReference>
<dbReference type="EMBL" id="JACSEA010000006">
    <property type="protein sequence ID" value="KAF7398503.1"/>
    <property type="molecule type" value="Genomic_DNA"/>
</dbReference>
<gene>
    <name evidence="8" type="ORF">HZH66_006400</name>
</gene>
<dbReference type="InterPro" id="IPR008092">
    <property type="entry name" value="Ribosomal_mS29_met"/>
</dbReference>
<protein>
    <recommendedName>
        <fullName evidence="7">Small ribosomal subunit protein mS29</fullName>
    </recommendedName>
</protein>
<evidence type="ECO:0000313" key="9">
    <source>
        <dbReference type="Proteomes" id="UP000614350"/>
    </source>
</evidence>
<evidence type="ECO:0000256" key="7">
    <source>
        <dbReference type="ARBA" id="ARBA00035140"/>
    </source>
</evidence>
<sequence>MPPRADRTAGGGDDTIKSKTITSATFCGIPSPGPKYKLKTLVGYNDHCISKYRNPAYTFGMRQISEDVCEGPGPKYMLPDVRAKGFTHGFALKTTDKTCGPGPKYFIPTPPSGPIFSLKWRTRYKTECASPGPYDIKSFPGPSFTIGVRLPDDKCIGGPGPAGPYTLDVVKPRSPMFSIGFFHRYKDICKSPGPKYNPKLLDLSPKFSFGMKHSVCAPPYFSECDEKYMSLTSRLFLQYSYRLRWQKQYSTLANIFPKDTADEQFHNFRTIESNPVNHNEQHLNRIYTIPKDTFKTLFQNVGIPKDFLTLSTAFNECSILIRSPALEVISYLEQADYNRPINKYVLYGKFGTGKSVTLMHILHYAFIKQMIIIHVPSPNIWFRFPKEITNSYKDPGILDLPVEAGKWLLYFRNQNSNLLSKLDLRISKDYQWNIREKASSGSPLLEMIEFGKCKVLAAVDGYNAFWSDHTKIRNDDKVWVNPRQISLTLSFLNFIKDDWCNGAAVLTVDTKASKERREYDHPRYLLGKDGFDCLDPFIPILLENYTRVEFDSVMEYYKERKWIRDINADGLAEIWALSIGHPLEIRQICKSL</sequence>
<evidence type="ECO:0000256" key="2">
    <source>
        <dbReference type="ARBA" id="ARBA00009863"/>
    </source>
</evidence>
<dbReference type="GO" id="GO:0006915">
    <property type="term" value="P:apoptotic process"/>
    <property type="evidence" value="ECO:0007669"/>
    <property type="project" value="InterPro"/>
</dbReference>
<dbReference type="InterPro" id="IPR019368">
    <property type="entry name" value="Ribosomal_mS29"/>
</dbReference>
<keyword evidence="3" id="KW-0809">Transit peptide</keyword>
<evidence type="ECO:0000256" key="3">
    <source>
        <dbReference type="ARBA" id="ARBA00022946"/>
    </source>
</evidence>
<name>A0A834K1N7_VESVU</name>
<comment type="caution">
    <text evidence="8">The sequence shown here is derived from an EMBL/GenBank/DDBJ whole genome shotgun (WGS) entry which is preliminary data.</text>
</comment>
<keyword evidence="9" id="KW-1185">Reference proteome</keyword>
<keyword evidence="4" id="KW-0689">Ribosomal protein</keyword>
<keyword evidence="5" id="KW-0496">Mitochondrion</keyword>
<dbReference type="PRINTS" id="PR01716">
    <property type="entry name" value="DEATHASSOCP3"/>
</dbReference>
<evidence type="ECO:0000313" key="8">
    <source>
        <dbReference type="EMBL" id="KAF7398503.1"/>
    </source>
</evidence>
<keyword evidence="6" id="KW-0687">Ribonucleoprotein</keyword>
<evidence type="ECO:0000256" key="1">
    <source>
        <dbReference type="ARBA" id="ARBA00004173"/>
    </source>
</evidence>
<dbReference type="Proteomes" id="UP000614350">
    <property type="component" value="Unassembled WGS sequence"/>
</dbReference>
<dbReference type="AlphaFoldDB" id="A0A834K1N7"/>
<comment type="subcellular location">
    <subcellularLocation>
        <location evidence="1">Mitochondrion</location>
    </subcellularLocation>
</comment>
<dbReference type="GO" id="GO:0003735">
    <property type="term" value="F:structural constituent of ribosome"/>
    <property type="evidence" value="ECO:0007669"/>
    <property type="project" value="TreeGrafter"/>
</dbReference>
<evidence type="ECO:0000256" key="4">
    <source>
        <dbReference type="ARBA" id="ARBA00022980"/>
    </source>
</evidence>
<dbReference type="PANTHER" id="PTHR12810">
    <property type="entry name" value="MITOCHONDRIAL 28S RIBOSOMAL PROTEIN S29"/>
    <property type="match status" value="1"/>
</dbReference>
<dbReference type="PANTHER" id="PTHR12810:SF0">
    <property type="entry name" value="SMALL RIBOSOMAL SUBUNIT PROTEIN MS29"/>
    <property type="match status" value="1"/>
</dbReference>
<evidence type="ECO:0000256" key="5">
    <source>
        <dbReference type="ARBA" id="ARBA00023128"/>
    </source>
</evidence>
<reference evidence="8" key="1">
    <citation type="journal article" date="2020" name="G3 (Bethesda)">
        <title>High-Quality Assemblies for Three Invasive Social Wasps from the &lt;i&gt;Vespula&lt;/i&gt; Genus.</title>
        <authorList>
            <person name="Harrop T.W.R."/>
            <person name="Guhlin J."/>
            <person name="McLaughlin G.M."/>
            <person name="Permina E."/>
            <person name="Stockwell P."/>
            <person name="Gilligan J."/>
            <person name="Le Lec M.F."/>
            <person name="Gruber M.A.M."/>
            <person name="Quinn O."/>
            <person name="Lovegrove M."/>
            <person name="Duncan E.J."/>
            <person name="Remnant E.J."/>
            <person name="Van Eeckhoven J."/>
            <person name="Graham B."/>
            <person name="Knapp R.A."/>
            <person name="Langford K.W."/>
            <person name="Kronenberg Z."/>
            <person name="Press M.O."/>
            <person name="Eacker S.M."/>
            <person name="Wilson-Rankin E.E."/>
            <person name="Purcell J."/>
            <person name="Lester P.J."/>
            <person name="Dearden P.K."/>
        </authorList>
    </citation>
    <scope>NUCLEOTIDE SEQUENCE</scope>
    <source>
        <strain evidence="8">Marl-1</strain>
    </source>
</reference>
<proteinExistence type="inferred from homology"/>
<comment type="similarity">
    <text evidence="2">Belongs to the mitochondrion-specific ribosomal protein mS29 family.</text>
</comment>